<keyword evidence="5" id="KW-1185">Reference proteome</keyword>
<evidence type="ECO:0000313" key="5">
    <source>
        <dbReference type="Proteomes" id="UP000030762"/>
    </source>
</evidence>
<evidence type="ECO:0000256" key="2">
    <source>
        <dbReference type="SAM" id="Phobius"/>
    </source>
</evidence>
<reference evidence="4 5" key="1">
    <citation type="submission" date="2012-04" db="EMBL/GenBank/DDBJ databases">
        <title>The Genome Sequence of Saprolegnia declina VS20.</title>
        <authorList>
            <consortium name="The Broad Institute Genome Sequencing Platform"/>
            <person name="Russ C."/>
            <person name="Nusbaum C."/>
            <person name="Tyler B."/>
            <person name="van West P."/>
            <person name="Dieguez-Uribeondo J."/>
            <person name="de Bruijn I."/>
            <person name="Tripathy S."/>
            <person name="Jiang R."/>
            <person name="Young S.K."/>
            <person name="Zeng Q."/>
            <person name="Gargeya S."/>
            <person name="Fitzgerald M."/>
            <person name="Haas B."/>
            <person name="Abouelleil A."/>
            <person name="Alvarado L."/>
            <person name="Arachchi H.M."/>
            <person name="Berlin A."/>
            <person name="Chapman S.B."/>
            <person name="Goldberg J."/>
            <person name="Griggs A."/>
            <person name="Gujja S."/>
            <person name="Hansen M."/>
            <person name="Howarth C."/>
            <person name="Imamovic A."/>
            <person name="Larimer J."/>
            <person name="McCowen C."/>
            <person name="Montmayeur A."/>
            <person name="Murphy C."/>
            <person name="Neiman D."/>
            <person name="Pearson M."/>
            <person name="Priest M."/>
            <person name="Roberts A."/>
            <person name="Saif S."/>
            <person name="Shea T."/>
            <person name="Sisk P."/>
            <person name="Sykes S."/>
            <person name="Wortman J."/>
            <person name="Nusbaum C."/>
            <person name="Birren B."/>
        </authorList>
    </citation>
    <scope>NUCLEOTIDE SEQUENCE [LARGE SCALE GENOMIC DNA]</scope>
    <source>
        <strain evidence="4 5">VS20</strain>
    </source>
</reference>
<feature type="compositionally biased region" description="Polar residues" evidence="1">
    <location>
        <begin position="125"/>
        <end position="134"/>
    </location>
</feature>
<dbReference type="EMBL" id="JH767205">
    <property type="protein sequence ID" value="EQC27649.1"/>
    <property type="molecule type" value="Genomic_DNA"/>
</dbReference>
<feature type="region of interest" description="Disordered" evidence="1">
    <location>
        <begin position="121"/>
        <end position="161"/>
    </location>
</feature>
<dbReference type="InParanoid" id="T0PQ91"/>
<feature type="signal peptide" evidence="3">
    <location>
        <begin position="1"/>
        <end position="17"/>
    </location>
</feature>
<evidence type="ECO:0000256" key="1">
    <source>
        <dbReference type="SAM" id="MobiDB-lite"/>
    </source>
</evidence>
<evidence type="ECO:0008006" key="6">
    <source>
        <dbReference type="Google" id="ProtNLM"/>
    </source>
</evidence>
<keyword evidence="3" id="KW-0732">Signal</keyword>
<dbReference type="RefSeq" id="XP_008618917.1">
    <property type="nucleotide sequence ID" value="XM_008620695.1"/>
</dbReference>
<protein>
    <recommendedName>
        <fullName evidence="6">Elicitin</fullName>
    </recommendedName>
</protein>
<evidence type="ECO:0000256" key="3">
    <source>
        <dbReference type="SAM" id="SignalP"/>
    </source>
</evidence>
<organism evidence="4 5">
    <name type="scientific">Saprolegnia diclina (strain VS20)</name>
    <dbReference type="NCBI Taxonomy" id="1156394"/>
    <lineage>
        <taxon>Eukaryota</taxon>
        <taxon>Sar</taxon>
        <taxon>Stramenopiles</taxon>
        <taxon>Oomycota</taxon>
        <taxon>Saprolegniomycetes</taxon>
        <taxon>Saprolegniales</taxon>
        <taxon>Saprolegniaceae</taxon>
        <taxon>Saprolegnia</taxon>
    </lineage>
</organism>
<accession>T0PQ91</accession>
<gene>
    <name evidence="4" type="ORF">SDRG_14559</name>
</gene>
<dbReference type="OrthoDB" id="74942at2759"/>
<proteinExistence type="predicted"/>
<dbReference type="OMA" id="SIFESYP"/>
<evidence type="ECO:0000313" key="4">
    <source>
        <dbReference type="EMBL" id="EQC27649.1"/>
    </source>
</evidence>
<keyword evidence="2" id="KW-0812">Transmembrane</keyword>
<name>T0PQ91_SAPDV</name>
<sequence>MQLVPVLLAAMAASALSAPCAVETLDRIEAQLLAFPTLKACDAPTPGWSFYAFYTEDNAFPTSAQTSIFESYPACQTVYKAFQDVVSGTPACDFYPNEPLQKLATFPQFRDLVSYMQSHEARAGETTTLAPPTHSSSNNNNNTNDSSNDNNNSSSNATPAPPLARCNVADVGSITAQIKAIPQAAQCANVTKFDFDAFFAQTNVFPSASQVALFQSTPACDVLLSDVKIILRQGLNCNFYENVSLQKMATVTNLQDLVSLEMVHDHPGAQVATTATPTATSDGTTTKSTSESDVAASGVSAVGAVAIAAAAILVVAGAAWAIRRKRQQDTKGDDTQQSIYVVNAHSAL</sequence>
<dbReference type="AlphaFoldDB" id="T0PQ91"/>
<keyword evidence="2" id="KW-1133">Transmembrane helix</keyword>
<dbReference type="Proteomes" id="UP000030762">
    <property type="component" value="Unassembled WGS sequence"/>
</dbReference>
<feature type="region of interest" description="Disordered" evidence="1">
    <location>
        <begin position="270"/>
        <end position="292"/>
    </location>
</feature>
<dbReference type="GeneID" id="19955286"/>
<feature type="chain" id="PRO_5004568897" description="Elicitin" evidence="3">
    <location>
        <begin position="18"/>
        <end position="348"/>
    </location>
</feature>
<dbReference type="VEuPathDB" id="FungiDB:SDRG_14559"/>
<keyword evidence="2" id="KW-0472">Membrane</keyword>
<feature type="transmembrane region" description="Helical" evidence="2">
    <location>
        <begin position="298"/>
        <end position="322"/>
    </location>
</feature>
<feature type="compositionally biased region" description="Low complexity" evidence="1">
    <location>
        <begin position="135"/>
        <end position="156"/>
    </location>
</feature>